<keyword evidence="6 8" id="KW-0275">Fatty acid biosynthesis</keyword>
<dbReference type="SUPFAM" id="SSF51230">
    <property type="entry name" value="Single hybrid motif"/>
    <property type="match status" value="1"/>
</dbReference>
<comment type="function">
    <text evidence="8">This protein is a component of the acetyl coenzyme A carboxylase complex; first, biotin carboxylase catalyzes the carboxylation of the carrier protein and then the transcarboxylase transfers the carboxyl group to form malonyl-CoA.</text>
</comment>
<reference evidence="11 12" key="1">
    <citation type="submission" date="2016-10" db="EMBL/GenBank/DDBJ databases">
        <authorList>
            <person name="de Groot N.N."/>
        </authorList>
    </citation>
    <scope>NUCLEOTIDE SEQUENCE [LARGE SCALE GENOMIC DNA]</scope>
    <source>
        <strain evidence="11 12">DSM 27630</strain>
    </source>
</reference>
<protein>
    <recommendedName>
        <fullName evidence="2 8">Biotin carboxyl carrier protein of acetyl-CoA carboxylase</fullName>
    </recommendedName>
</protein>
<evidence type="ECO:0000256" key="8">
    <source>
        <dbReference type="RuleBase" id="RU364072"/>
    </source>
</evidence>
<dbReference type="AlphaFoldDB" id="A0A1I3DGN3"/>
<evidence type="ECO:0000256" key="7">
    <source>
        <dbReference type="ARBA" id="ARBA00023267"/>
    </source>
</evidence>
<dbReference type="GO" id="GO:0009317">
    <property type="term" value="C:acetyl-CoA carboxylase complex"/>
    <property type="evidence" value="ECO:0007669"/>
    <property type="project" value="InterPro"/>
</dbReference>
<dbReference type="PROSITE" id="PS50968">
    <property type="entry name" value="BIOTINYL_LIPOYL"/>
    <property type="match status" value="1"/>
</dbReference>
<dbReference type="InterPro" id="IPR001882">
    <property type="entry name" value="Biotin_BS"/>
</dbReference>
<evidence type="ECO:0000313" key="12">
    <source>
        <dbReference type="Proteomes" id="UP000198668"/>
    </source>
</evidence>
<keyword evidence="7 8" id="KW-0092">Biotin</keyword>
<evidence type="ECO:0000256" key="6">
    <source>
        <dbReference type="ARBA" id="ARBA00023160"/>
    </source>
</evidence>
<gene>
    <name evidence="11" type="ORF">SAMN04489868_13711</name>
</gene>
<dbReference type="UniPathway" id="UPA00094"/>
<organism evidence="11 12">
    <name type="scientific">Pisciglobus halotolerans</name>
    <dbReference type="NCBI Taxonomy" id="745365"/>
    <lineage>
        <taxon>Bacteria</taxon>
        <taxon>Bacillati</taxon>
        <taxon>Bacillota</taxon>
        <taxon>Bacilli</taxon>
        <taxon>Lactobacillales</taxon>
        <taxon>Carnobacteriaceae</taxon>
    </lineage>
</organism>
<sequence length="164" mass="18193">MDFAQIKELLALVDQSTLREFHLQMDHVVVQMSKNSHEMRKDEAEPLTAERKAPLPESTQSAKASNTFSNEEIKGLVPTSNPEGEAEGEYVRSPIVGVAYLSPSPDEPAFKKVGDQVAVGETLCIIEAMKVMNEIKSEVSGTITEVFVTDEQVVEYHQPLFRIS</sequence>
<comment type="pathway">
    <text evidence="1 8">Lipid metabolism; fatty acid biosynthesis.</text>
</comment>
<evidence type="ECO:0000256" key="4">
    <source>
        <dbReference type="ARBA" id="ARBA00022832"/>
    </source>
</evidence>
<dbReference type="OrthoDB" id="9811735at2"/>
<dbReference type="InterPro" id="IPR011053">
    <property type="entry name" value="Single_hybrid_motif"/>
</dbReference>
<dbReference type="GO" id="GO:0003989">
    <property type="term" value="F:acetyl-CoA carboxylase activity"/>
    <property type="evidence" value="ECO:0007669"/>
    <property type="project" value="InterPro"/>
</dbReference>
<proteinExistence type="predicted"/>
<dbReference type="CDD" id="cd06850">
    <property type="entry name" value="biotinyl_domain"/>
    <property type="match status" value="1"/>
</dbReference>
<dbReference type="PROSITE" id="PS00188">
    <property type="entry name" value="BIOTIN"/>
    <property type="match status" value="1"/>
</dbReference>
<dbReference type="Proteomes" id="UP000198668">
    <property type="component" value="Unassembled WGS sequence"/>
</dbReference>
<evidence type="ECO:0000256" key="2">
    <source>
        <dbReference type="ARBA" id="ARBA00017562"/>
    </source>
</evidence>
<keyword evidence="12" id="KW-1185">Reference proteome</keyword>
<evidence type="ECO:0000313" key="11">
    <source>
        <dbReference type="EMBL" id="SFH85816.1"/>
    </source>
</evidence>
<evidence type="ECO:0000256" key="1">
    <source>
        <dbReference type="ARBA" id="ARBA00005194"/>
    </source>
</evidence>
<dbReference type="InterPro" id="IPR000089">
    <property type="entry name" value="Biotin_lipoyl"/>
</dbReference>
<accession>A0A1I3DGN3</accession>
<dbReference type="PANTHER" id="PTHR45266:SF3">
    <property type="entry name" value="OXALOACETATE DECARBOXYLASE ALPHA CHAIN"/>
    <property type="match status" value="1"/>
</dbReference>
<dbReference type="EMBL" id="FOQE01000037">
    <property type="protein sequence ID" value="SFH85816.1"/>
    <property type="molecule type" value="Genomic_DNA"/>
</dbReference>
<keyword evidence="3 8" id="KW-0444">Lipid biosynthesis</keyword>
<keyword evidence="5 8" id="KW-0443">Lipid metabolism</keyword>
<feature type="region of interest" description="Disordered" evidence="9">
    <location>
        <begin position="34"/>
        <end position="88"/>
    </location>
</feature>
<dbReference type="PANTHER" id="PTHR45266">
    <property type="entry name" value="OXALOACETATE DECARBOXYLASE ALPHA CHAIN"/>
    <property type="match status" value="1"/>
</dbReference>
<dbReference type="RefSeq" id="WP_092093349.1">
    <property type="nucleotide sequence ID" value="NZ_FOQE01000037.1"/>
</dbReference>
<name>A0A1I3DGN3_9LACT</name>
<dbReference type="Gene3D" id="2.40.50.100">
    <property type="match status" value="1"/>
</dbReference>
<evidence type="ECO:0000256" key="3">
    <source>
        <dbReference type="ARBA" id="ARBA00022516"/>
    </source>
</evidence>
<feature type="compositionally biased region" description="Basic and acidic residues" evidence="9">
    <location>
        <begin position="35"/>
        <end position="54"/>
    </location>
</feature>
<evidence type="ECO:0000256" key="5">
    <source>
        <dbReference type="ARBA" id="ARBA00023098"/>
    </source>
</evidence>
<evidence type="ECO:0000256" key="9">
    <source>
        <dbReference type="SAM" id="MobiDB-lite"/>
    </source>
</evidence>
<evidence type="ECO:0000259" key="10">
    <source>
        <dbReference type="PROSITE" id="PS50968"/>
    </source>
</evidence>
<dbReference type="NCBIfam" id="TIGR00531">
    <property type="entry name" value="BCCP"/>
    <property type="match status" value="1"/>
</dbReference>
<feature type="domain" description="Lipoyl-binding" evidence="10">
    <location>
        <begin position="88"/>
        <end position="164"/>
    </location>
</feature>
<keyword evidence="4 8" id="KW-0276">Fatty acid metabolism</keyword>
<dbReference type="GO" id="GO:0006633">
    <property type="term" value="P:fatty acid biosynthetic process"/>
    <property type="evidence" value="ECO:0007669"/>
    <property type="project" value="UniProtKB-UniPathway"/>
</dbReference>
<dbReference type="InterPro" id="IPR050709">
    <property type="entry name" value="Biotin_Carboxyl_Carrier/Decarb"/>
</dbReference>
<feature type="compositionally biased region" description="Polar residues" evidence="9">
    <location>
        <begin position="57"/>
        <end position="70"/>
    </location>
</feature>
<dbReference type="Pfam" id="PF00364">
    <property type="entry name" value="Biotin_lipoyl"/>
    <property type="match status" value="1"/>
</dbReference>
<dbReference type="InterPro" id="IPR001249">
    <property type="entry name" value="AcCoA_biotinCC"/>
</dbReference>
<dbReference type="PRINTS" id="PR01071">
    <property type="entry name" value="ACOABIOTINCC"/>
</dbReference>